<name>A0A183CDG9_GLOPA</name>
<feature type="region of interest" description="Disordered" evidence="8">
    <location>
        <begin position="376"/>
        <end position="401"/>
    </location>
</feature>
<evidence type="ECO:0000256" key="6">
    <source>
        <dbReference type="ARBA" id="ARBA00022833"/>
    </source>
</evidence>
<dbReference type="AlphaFoldDB" id="A0A183CDG9"/>
<reference evidence="11" key="1">
    <citation type="submission" date="2013-12" db="EMBL/GenBank/DDBJ databases">
        <authorList>
            <person name="Aslett M."/>
        </authorList>
    </citation>
    <scope>NUCLEOTIDE SEQUENCE [LARGE SCALE GENOMIC DNA]</scope>
    <source>
        <strain evidence="11">Lindley</strain>
    </source>
</reference>
<evidence type="ECO:0000259" key="10">
    <source>
        <dbReference type="PROSITE" id="PS51837"/>
    </source>
</evidence>
<evidence type="ECO:0000256" key="1">
    <source>
        <dbReference type="ARBA" id="ARBA00004414"/>
    </source>
</evidence>
<dbReference type="Pfam" id="PF10601">
    <property type="entry name" value="zf-LITAF-like"/>
    <property type="match status" value="1"/>
</dbReference>
<dbReference type="GO" id="GO:0005765">
    <property type="term" value="C:lysosomal membrane"/>
    <property type="evidence" value="ECO:0007669"/>
    <property type="project" value="UniProtKB-SubCell"/>
</dbReference>
<dbReference type="PANTHER" id="PTHR23292">
    <property type="entry name" value="LIPOPOLYSACCHARIDE-INDUCED TUMOR NECROSIS FACTOR-ALPHA FACTOR"/>
    <property type="match status" value="1"/>
</dbReference>
<keyword evidence="11" id="KW-1185">Reference proteome</keyword>
<comment type="similarity">
    <text evidence="4">Belongs to the CDIP1/LITAF family.</text>
</comment>
<feature type="transmembrane region" description="Helical" evidence="9">
    <location>
        <begin position="448"/>
        <end position="471"/>
    </location>
</feature>
<keyword evidence="9" id="KW-0812">Transmembrane</keyword>
<evidence type="ECO:0000256" key="8">
    <source>
        <dbReference type="SAM" id="MobiDB-lite"/>
    </source>
</evidence>
<reference evidence="11" key="2">
    <citation type="submission" date="2014-05" db="EMBL/GenBank/DDBJ databases">
        <title>The genome and life-stage specific transcriptomes of Globodera pallida elucidate key aspects of plant parasitism by a cyst nematode.</title>
        <authorList>
            <person name="Cotton J.A."/>
            <person name="Lilley C.J."/>
            <person name="Jones L.M."/>
            <person name="Kikuchi T."/>
            <person name="Reid A.J."/>
            <person name="Thorpe P."/>
            <person name="Tsai I.J."/>
            <person name="Beasley H."/>
            <person name="Blok V."/>
            <person name="Cock P.J.A."/>
            <person name="Van den Akker S.E."/>
            <person name="Holroyd N."/>
            <person name="Hunt M."/>
            <person name="Mantelin S."/>
            <person name="Naghra H."/>
            <person name="Pain A."/>
            <person name="Palomares-Rius J.E."/>
            <person name="Zarowiecki M."/>
            <person name="Berriman M."/>
            <person name="Jones J.T."/>
            <person name="Urwin P.E."/>
        </authorList>
    </citation>
    <scope>NUCLEOTIDE SEQUENCE [LARGE SCALE GENOMIC DNA]</scope>
    <source>
        <strain evidence="11">Lindley</strain>
    </source>
</reference>
<keyword evidence="5" id="KW-0479">Metal-binding</keyword>
<keyword evidence="7 9" id="KW-0472">Membrane</keyword>
<evidence type="ECO:0000256" key="7">
    <source>
        <dbReference type="ARBA" id="ARBA00023136"/>
    </source>
</evidence>
<keyword evidence="9" id="KW-1133">Transmembrane helix</keyword>
<dbReference type="GO" id="GO:0008270">
    <property type="term" value="F:zinc ion binding"/>
    <property type="evidence" value="ECO:0007669"/>
    <property type="project" value="TreeGrafter"/>
</dbReference>
<dbReference type="SMART" id="SM00714">
    <property type="entry name" value="LITAF"/>
    <property type="match status" value="1"/>
</dbReference>
<proteinExistence type="inferred from homology"/>
<evidence type="ECO:0000313" key="12">
    <source>
        <dbReference type="WBParaSite" id="GPLIN_001092300"/>
    </source>
</evidence>
<evidence type="ECO:0000256" key="2">
    <source>
        <dbReference type="ARBA" id="ARBA00004481"/>
    </source>
</evidence>
<dbReference type="GO" id="GO:0031902">
    <property type="term" value="C:late endosome membrane"/>
    <property type="evidence" value="ECO:0007669"/>
    <property type="project" value="UniProtKB-SubCell"/>
</dbReference>
<evidence type="ECO:0000256" key="5">
    <source>
        <dbReference type="ARBA" id="ARBA00022723"/>
    </source>
</evidence>
<reference evidence="12" key="3">
    <citation type="submission" date="2016-06" db="UniProtKB">
        <authorList>
            <consortium name="WormBaseParasite"/>
        </authorList>
    </citation>
    <scope>IDENTIFICATION</scope>
</reference>
<feature type="domain" description="LITAF" evidence="10">
    <location>
        <begin position="408"/>
        <end position="494"/>
    </location>
</feature>
<dbReference type="InterPro" id="IPR006629">
    <property type="entry name" value="LITAF"/>
</dbReference>
<protein>
    <submittedName>
        <fullName evidence="12">LITAF domain-containing protein</fullName>
    </submittedName>
</protein>
<evidence type="ECO:0000256" key="4">
    <source>
        <dbReference type="ARBA" id="ARBA00005975"/>
    </source>
</evidence>
<organism evidence="11 12">
    <name type="scientific">Globodera pallida</name>
    <name type="common">Potato cyst nematode worm</name>
    <name type="synonym">Heterodera pallida</name>
    <dbReference type="NCBI Taxonomy" id="36090"/>
    <lineage>
        <taxon>Eukaryota</taxon>
        <taxon>Metazoa</taxon>
        <taxon>Ecdysozoa</taxon>
        <taxon>Nematoda</taxon>
        <taxon>Chromadorea</taxon>
        <taxon>Rhabditida</taxon>
        <taxon>Tylenchina</taxon>
        <taxon>Tylenchomorpha</taxon>
        <taxon>Tylenchoidea</taxon>
        <taxon>Heteroderidae</taxon>
        <taxon>Heteroderinae</taxon>
        <taxon>Globodera</taxon>
    </lineage>
</organism>
<evidence type="ECO:0000256" key="9">
    <source>
        <dbReference type="SAM" id="Phobius"/>
    </source>
</evidence>
<accession>A0A183CDG9</accession>
<dbReference type="Proteomes" id="UP000050741">
    <property type="component" value="Unassembled WGS sequence"/>
</dbReference>
<dbReference type="PANTHER" id="PTHR23292:SF6">
    <property type="entry name" value="FI16602P1-RELATED"/>
    <property type="match status" value="1"/>
</dbReference>
<sequence>MSDHVQVQRCHFGTLKFCNEIWLAIFPYIGIAELALRMALLSDRFDDLVDAHLKKRKWTLGRLQIRRSANGDRRAEIVNRSNGTREPLPIAHELPLFNLVGFNGISIKFIDQNVIAFLHRIRRLFQTGDITLELYDDVLFNHYDDRRLSLTQQPQKPLLSSVGIWYSSCAITFRNYISRMLNYSLSWSDVAQQIWPLLAPNISRLRLYSGYYSIGQLRSRISPTVLRNCANLRSIEASNFLLPAYESFDNEAARVSMGVHMCCERSIPQKPGSAVEMLIEEFVVAFTPVSYILVFPNRAGDEPFVLENSQTRERLQRRRVNELLCLMARSPIARDEKQWAEWEREAVERNKKNVINICVSDEDVGFRLFSSGEPCSNHSNMSEPPNYAPPPPPPTGHGMAAGVGGGSTNTIVYMTDGGPTQWGPRSQNALCKNCGQQMVTSVKYTAGLLTWLLCGCCVLFGCWLCCCLPFCMSDCQNSEHYCAKCKTYLGRYQRL</sequence>
<keyword evidence="6" id="KW-0862">Zinc</keyword>
<evidence type="ECO:0000313" key="11">
    <source>
        <dbReference type="Proteomes" id="UP000050741"/>
    </source>
</evidence>
<dbReference type="InterPro" id="IPR037519">
    <property type="entry name" value="LITAF_fam"/>
</dbReference>
<comment type="subcellular location">
    <subcellularLocation>
        <location evidence="2">Endosome membrane</location>
        <topology evidence="2">Peripheral membrane protein</topology>
    </subcellularLocation>
    <subcellularLocation>
        <location evidence="1">Late endosome membrane</location>
    </subcellularLocation>
    <subcellularLocation>
        <location evidence="3">Lysosome membrane</location>
        <topology evidence="3">Peripheral membrane protein</topology>
        <orientation evidence="3">Cytoplasmic side</orientation>
    </subcellularLocation>
</comment>
<dbReference type="WBParaSite" id="GPLIN_001092300">
    <property type="protein sequence ID" value="GPLIN_001092300"/>
    <property type="gene ID" value="GPLIN_001092300"/>
</dbReference>
<evidence type="ECO:0000256" key="3">
    <source>
        <dbReference type="ARBA" id="ARBA00004630"/>
    </source>
</evidence>
<dbReference type="PROSITE" id="PS51837">
    <property type="entry name" value="LITAF"/>
    <property type="match status" value="1"/>
</dbReference>
<feature type="compositionally biased region" description="Pro residues" evidence="8">
    <location>
        <begin position="386"/>
        <end position="395"/>
    </location>
</feature>